<reference evidence="1" key="1">
    <citation type="journal article" date="2013" name="Sci. Rep.">
        <title>Metagenomics uncovers a new group of low GC and ultra-small marine Actinobacteria.</title>
        <authorList>
            <person name="Ghai R."/>
            <person name="Mizuno C.M."/>
            <person name="Picazo A."/>
            <person name="Camacho A."/>
            <person name="Rodriguez-Valera F."/>
        </authorList>
    </citation>
    <scope>NUCLEOTIDE SEQUENCE</scope>
</reference>
<dbReference type="EMBL" id="KC811137">
    <property type="protein sequence ID" value="AGQ19620.1"/>
    <property type="molecule type" value="Genomic_DNA"/>
</dbReference>
<dbReference type="AlphaFoldDB" id="S5DRQ1"/>
<proteinExistence type="predicted"/>
<sequence>MKFAHYSEKLFSEHLDLFDIKWIYEPRSFPLRWGSGAIKMMFTPDFFLPEYDTYIEITTMDQKLISKKQKKIKLARKLYPQTSFKLINEKEFYNFLTKDKEQSVKEAIAS</sequence>
<evidence type="ECO:0000313" key="1">
    <source>
        <dbReference type="EMBL" id="AGQ19620.1"/>
    </source>
</evidence>
<protein>
    <submittedName>
        <fullName evidence="1">MedDCM-OCT-S40-C199-cds6</fullName>
    </submittedName>
</protein>
<accession>S5DRQ1</accession>
<name>S5DRQ1_9ACTN</name>
<organism evidence="1">
    <name type="scientific">Candidatus Actinomarina minuta</name>
    <dbReference type="NCBI Taxonomy" id="1389454"/>
    <lineage>
        <taxon>Bacteria</taxon>
        <taxon>Bacillati</taxon>
        <taxon>Actinomycetota</taxon>
        <taxon>Actinomycetes</taxon>
        <taxon>Candidatus Actinomarinidae</taxon>
        <taxon>Candidatus Actinomarinales</taxon>
        <taxon>Candidatus Actinomarineae</taxon>
        <taxon>Candidatus Actinomarinaceae</taxon>
        <taxon>Candidatus Actinomarina</taxon>
    </lineage>
</organism>
<dbReference type="Gene3D" id="3.40.91.30">
    <property type="match status" value="1"/>
</dbReference>